<dbReference type="GO" id="GO:0005886">
    <property type="term" value="C:plasma membrane"/>
    <property type="evidence" value="ECO:0007669"/>
    <property type="project" value="TreeGrafter"/>
</dbReference>
<dbReference type="Proteomes" id="UP000230423">
    <property type="component" value="Unassembled WGS sequence"/>
</dbReference>
<accession>A0A2G9T680</accession>
<dbReference type="PANTHER" id="PTHR10582:SF28">
    <property type="entry name" value="NANCHUNG, ISOFORM B"/>
    <property type="match status" value="1"/>
</dbReference>
<dbReference type="GO" id="GO:0098703">
    <property type="term" value="P:calcium ion import across plasma membrane"/>
    <property type="evidence" value="ECO:0007669"/>
    <property type="project" value="TreeGrafter"/>
</dbReference>
<dbReference type="InterPro" id="IPR024862">
    <property type="entry name" value="TRPV"/>
</dbReference>
<keyword evidence="2" id="KW-1133">Transmembrane helix</keyword>
<gene>
    <name evidence="3" type="ORF">TELCIR_25193</name>
</gene>
<keyword evidence="2" id="KW-0472">Membrane</keyword>
<evidence type="ECO:0008006" key="5">
    <source>
        <dbReference type="Google" id="ProtNLM"/>
    </source>
</evidence>
<dbReference type="PANTHER" id="PTHR10582">
    <property type="entry name" value="TRANSIENT RECEPTOR POTENTIAL ION CHANNEL PROTEIN"/>
    <property type="match status" value="1"/>
</dbReference>
<name>A0A2G9T680_TELCI</name>
<feature type="non-terminal residue" evidence="3">
    <location>
        <position position="66"/>
    </location>
</feature>
<evidence type="ECO:0000256" key="1">
    <source>
        <dbReference type="ARBA" id="ARBA00022737"/>
    </source>
</evidence>
<evidence type="ECO:0000313" key="4">
    <source>
        <dbReference type="Proteomes" id="UP000230423"/>
    </source>
</evidence>
<protein>
    <recommendedName>
        <fullName evidence="5">Ion transport domain-containing protein</fullName>
    </recommendedName>
</protein>
<sequence>GMKFVGPFVLMVYKIIVGDMLRFLLIYSVFVLGFAEAFYVIFHSCEMAEKKYQEEHGLHPDDHYTG</sequence>
<organism evidence="3 4">
    <name type="scientific">Teladorsagia circumcincta</name>
    <name type="common">Brown stomach worm</name>
    <name type="synonym">Ostertagia circumcincta</name>
    <dbReference type="NCBI Taxonomy" id="45464"/>
    <lineage>
        <taxon>Eukaryota</taxon>
        <taxon>Metazoa</taxon>
        <taxon>Ecdysozoa</taxon>
        <taxon>Nematoda</taxon>
        <taxon>Chromadorea</taxon>
        <taxon>Rhabditida</taxon>
        <taxon>Rhabditina</taxon>
        <taxon>Rhabditomorpha</taxon>
        <taxon>Strongyloidea</taxon>
        <taxon>Trichostrongylidae</taxon>
        <taxon>Teladorsagia</taxon>
    </lineage>
</organism>
<dbReference type="OrthoDB" id="5806212at2759"/>
<keyword evidence="4" id="KW-1185">Reference proteome</keyword>
<proteinExistence type="predicted"/>
<dbReference type="GO" id="GO:0005262">
    <property type="term" value="F:calcium channel activity"/>
    <property type="evidence" value="ECO:0007669"/>
    <property type="project" value="TreeGrafter"/>
</dbReference>
<evidence type="ECO:0000256" key="2">
    <source>
        <dbReference type="SAM" id="Phobius"/>
    </source>
</evidence>
<evidence type="ECO:0000313" key="3">
    <source>
        <dbReference type="EMBL" id="PIO53471.1"/>
    </source>
</evidence>
<dbReference type="EMBL" id="KZ412354">
    <property type="protein sequence ID" value="PIO53471.1"/>
    <property type="molecule type" value="Genomic_DNA"/>
</dbReference>
<feature type="transmembrane region" description="Helical" evidence="2">
    <location>
        <begin position="20"/>
        <end position="42"/>
    </location>
</feature>
<dbReference type="AlphaFoldDB" id="A0A2G9T680"/>
<reference evidence="3 4" key="1">
    <citation type="submission" date="2015-09" db="EMBL/GenBank/DDBJ databases">
        <title>Draft genome of the parasitic nematode Teladorsagia circumcincta isolate WARC Sus (inbred).</title>
        <authorList>
            <person name="Mitreva M."/>
        </authorList>
    </citation>
    <scope>NUCLEOTIDE SEQUENCE [LARGE SCALE GENOMIC DNA]</scope>
    <source>
        <strain evidence="3 4">S</strain>
    </source>
</reference>
<keyword evidence="1" id="KW-0677">Repeat</keyword>
<feature type="non-terminal residue" evidence="3">
    <location>
        <position position="1"/>
    </location>
</feature>
<keyword evidence="2" id="KW-0812">Transmembrane</keyword>